<proteinExistence type="predicted"/>
<comment type="caution">
    <text evidence="2">The sequence shown here is derived from an EMBL/GenBank/DDBJ whole genome shotgun (WGS) entry which is preliminary data.</text>
</comment>
<feature type="non-terminal residue" evidence="2">
    <location>
        <position position="1"/>
    </location>
</feature>
<feature type="domain" description="Ubiquitin-like" evidence="1">
    <location>
        <begin position="80"/>
        <end position="155"/>
    </location>
</feature>
<dbReference type="InterPro" id="IPR000626">
    <property type="entry name" value="Ubiquitin-like_dom"/>
</dbReference>
<dbReference type="Proteomes" id="UP001059041">
    <property type="component" value="Linkage Group LG2"/>
</dbReference>
<protein>
    <submittedName>
        <fullName evidence="2">Ubiquitin-like protein</fullName>
    </submittedName>
</protein>
<dbReference type="Pfam" id="PF00240">
    <property type="entry name" value="ubiquitin"/>
    <property type="match status" value="2"/>
</dbReference>
<dbReference type="SUPFAM" id="SSF54236">
    <property type="entry name" value="Ubiquitin-like"/>
    <property type="match status" value="2"/>
</dbReference>
<reference evidence="2" key="1">
    <citation type="submission" date="2021-02" db="EMBL/GenBank/DDBJ databases">
        <title>Comparative genomics reveals that relaxation of natural selection precedes convergent phenotypic evolution of cavefish.</title>
        <authorList>
            <person name="Peng Z."/>
        </authorList>
    </citation>
    <scope>NUCLEOTIDE SEQUENCE</scope>
    <source>
        <tissue evidence="2">Muscle</tissue>
    </source>
</reference>
<accession>A0A9W7X3Q9</accession>
<evidence type="ECO:0000313" key="3">
    <source>
        <dbReference type="Proteomes" id="UP001059041"/>
    </source>
</evidence>
<gene>
    <name evidence="2" type="ORF">IRJ41_016211</name>
</gene>
<evidence type="ECO:0000259" key="1">
    <source>
        <dbReference type="PROSITE" id="PS50053"/>
    </source>
</evidence>
<dbReference type="EMBL" id="JAFHDT010000002">
    <property type="protein sequence ID" value="KAI7813259.1"/>
    <property type="molecule type" value="Genomic_DNA"/>
</dbReference>
<dbReference type="PRINTS" id="PR00348">
    <property type="entry name" value="UBIQUITIN"/>
</dbReference>
<keyword evidence="3" id="KW-1185">Reference proteome</keyword>
<dbReference type="PROSITE" id="PS50053">
    <property type="entry name" value="UBIQUITIN_2"/>
    <property type="match status" value="2"/>
</dbReference>
<feature type="domain" description="Ubiquitin-like" evidence="1">
    <location>
        <begin position="1"/>
        <end position="79"/>
    </location>
</feature>
<dbReference type="Gene3D" id="3.10.20.90">
    <property type="entry name" value="Phosphatidylinositol 3-kinase Catalytic Subunit, Chain A, domain 1"/>
    <property type="match status" value="2"/>
</dbReference>
<sequence>EIIVKGFNGNTERLTVDCDATVGKLNQLISPLFSVRPFQQKLSANNGQKTNLDDDSRSLSSYGLHSGSTIVLLITNPVPIQVFVKNEDGRPGTYEVDPDETVDQLQAKIYNKERVPVDQQKLIYNGKQLMSGKKLQEYDIKPKSTIFMTLRLRSG</sequence>
<dbReference type="PANTHER" id="PTHR10666">
    <property type="entry name" value="UBIQUITIN"/>
    <property type="match status" value="1"/>
</dbReference>
<dbReference type="InterPro" id="IPR029071">
    <property type="entry name" value="Ubiquitin-like_domsf"/>
</dbReference>
<dbReference type="InterPro" id="IPR050158">
    <property type="entry name" value="Ubiquitin_ubiquitin-like"/>
</dbReference>
<dbReference type="FunFam" id="3.10.20.90:FF:000222">
    <property type="entry name" value="Polyubiquitin 5"/>
    <property type="match status" value="1"/>
</dbReference>
<dbReference type="SMART" id="SM00213">
    <property type="entry name" value="UBQ"/>
    <property type="match status" value="2"/>
</dbReference>
<dbReference type="CDD" id="cd17039">
    <property type="entry name" value="Ubl_ubiquitin_like"/>
    <property type="match status" value="1"/>
</dbReference>
<evidence type="ECO:0000313" key="2">
    <source>
        <dbReference type="EMBL" id="KAI7813259.1"/>
    </source>
</evidence>
<dbReference type="AlphaFoldDB" id="A0A9W7X3Q9"/>
<organism evidence="2 3">
    <name type="scientific">Triplophysa rosa</name>
    <name type="common">Cave loach</name>
    <dbReference type="NCBI Taxonomy" id="992332"/>
    <lineage>
        <taxon>Eukaryota</taxon>
        <taxon>Metazoa</taxon>
        <taxon>Chordata</taxon>
        <taxon>Craniata</taxon>
        <taxon>Vertebrata</taxon>
        <taxon>Euteleostomi</taxon>
        <taxon>Actinopterygii</taxon>
        <taxon>Neopterygii</taxon>
        <taxon>Teleostei</taxon>
        <taxon>Ostariophysi</taxon>
        <taxon>Cypriniformes</taxon>
        <taxon>Nemacheilidae</taxon>
        <taxon>Triplophysa</taxon>
    </lineage>
</organism>
<name>A0A9W7X3Q9_TRIRA</name>
<dbReference type="InterPro" id="IPR019956">
    <property type="entry name" value="Ubiquitin_dom"/>
</dbReference>